<dbReference type="STRING" id="4795.A0A225VF34"/>
<evidence type="ECO:0000313" key="2">
    <source>
        <dbReference type="Proteomes" id="UP000198211"/>
    </source>
</evidence>
<gene>
    <name evidence="1" type="ORF">PHMEG_00023854</name>
</gene>
<dbReference type="AlphaFoldDB" id="A0A225VF34"/>
<dbReference type="Proteomes" id="UP000198211">
    <property type="component" value="Unassembled WGS sequence"/>
</dbReference>
<proteinExistence type="predicted"/>
<protein>
    <submittedName>
        <fullName evidence="1">Uncharacterized protein</fullName>
    </submittedName>
</protein>
<name>A0A225VF34_9STRA</name>
<dbReference type="EMBL" id="NBNE01005053">
    <property type="protein sequence ID" value="OWZ04266.1"/>
    <property type="molecule type" value="Genomic_DNA"/>
</dbReference>
<accession>A0A225VF34</accession>
<organism evidence="1 2">
    <name type="scientific">Phytophthora megakarya</name>
    <dbReference type="NCBI Taxonomy" id="4795"/>
    <lineage>
        <taxon>Eukaryota</taxon>
        <taxon>Sar</taxon>
        <taxon>Stramenopiles</taxon>
        <taxon>Oomycota</taxon>
        <taxon>Peronosporomycetes</taxon>
        <taxon>Peronosporales</taxon>
        <taxon>Peronosporaceae</taxon>
        <taxon>Phytophthora</taxon>
    </lineage>
</organism>
<comment type="caution">
    <text evidence="1">The sequence shown here is derived from an EMBL/GenBank/DDBJ whole genome shotgun (WGS) entry which is preliminary data.</text>
</comment>
<reference evidence="2" key="1">
    <citation type="submission" date="2017-03" db="EMBL/GenBank/DDBJ databases">
        <title>Phytopthora megakarya and P. palmivora, two closely related causual agents of cacao black pod achieved similar genome size and gene model numbers by different mechanisms.</title>
        <authorList>
            <person name="Ali S."/>
            <person name="Shao J."/>
            <person name="Larry D.J."/>
            <person name="Kronmiller B."/>
            <person name="Shen D."/>
            <person name="Strem M.D."/>
            <person name="Melnick R.L."/>
            <person name="Guiltinan M.J."/>
            <person name="Tyler B.M."/>
            <person name="Meinhardt L.W."/>
            <person name="Bailey B.A."/>
        </authorList>
    </citation>
    <scope>NUCLEOTIDE SEQUENCE [LARGE SCALE GENOMIC DNA]</scope>
    <source>
        <strain evidence="2">zdho120</strain>
    </source>
</reference>
<evidence type="ECO:0000313" key="1">
    <source>
        <dbReference type="EMBL" id="OWZ04266.1"/>
    </source>
</evidence>
<keyword evidence="2" id="KW-1185">Reference proteome</keyword>
<sequence>MTPTAAGHKQVAEALTYVQRWIEFASDILNHSWNRDEYVFPSLTRVIRASVKRSRPTATASHNVESFKRVGVRWGAALTENNFVQILNIVAGKKSTKVYWTMTFGSRHTASDAGELSIASYLIL</sequence>